<comment type="caution">
    <text evidence="2">The sequence shown here is derived from an EMBL/GenBank/DDBJ whole genome shotgun (WGS) entry which is preliminary data.</text>
</comment>
<organism evidence="2 3">
    <name type="scientific">Spirobacillus cienkowskii</name>
    <dbReference type="NCBI Taxonomy" id="495820"/>
    <lineage>
        <taxon>Bacteria</taxon>
        <taxon>Pseudomonadati</taxon>
        <taxon>Bdellovibrionota</taxon>
        <taxon>Oligoflexia</taxon>
        <taxon>Silvanigrellales</taxon>
        <taxon>Spirobacillus</taxon>
    </lineage>
</organism>
<name>A0A369KX04_9BACT</name>
<dbReference type="PANTHER" id="PTHR13696">
    <property type="entry name" value="P-LOOP CONTAINING NUCLEOSIDE TRIPHOSPHATE HYDROLASE"/>
    <property type="match status" value="1"/>
</dbReference>
<protein>
    <submittedName>
        <fullName evidence="2">ParA family protein</fullName>
    </submittedName>
</protein>
<evidence type="ECO:0000313" key="3">
    <source>
        <dbReference type="Proteomes" id="UP000253934"/>
    </source>
</evidence>
<dbReference type="InterPro" id="IPR050678">
    <property type="entry name" value="DNA_Partitioning_ATPase"/>
</dbReference>
<dbReference type="PANTHER" id="PTHR13696:SF99">
    <property type="entry name" value="COBYRINIC ACID AC-DIAMIDE SYNTHASE"/>
    <property type="match status" value="1"/>
</dbReference>
<dbReference type="Pfam" id="PF13614">
    <property type="entry name" value="AAA_31"/>
    <property type="match status" value="1"/>
</dbReference>
<dbReference type="EMBL" id="QOVW01000001">
    <property type="protein sequence ID" value="RDB37347.1"/>
    <property type="molecule type" value="Genomic_DNA"/>
</dbReference>
<dbReference type="CDD" id="cd02042">
    <property type="entry name" value="ParAB_family"/>
    <property type="match status" value="1"/>
</dbReference>
<dbReference type="InterPro" id="IPR025669">
    <property type="entry name" value="AAA_dom"/>
</dbReference>
<accession>A0A369KX04</accession>
<reference evidence="2" key="1">
    <citation type="submission" date="2018-04" db="EMBL/GenBank/DDBJ databases">
        <title>Draft genome sequence of the Candidatus Spirobacillus cienkowskii, a pathogen of freshwater Daphnia species, reconstructed from hemolymph metagenomic reads.</title>
        <authorList>
            <person name="Bresciani L."/>
            <person name="Lemos L.N."/>
            <person name="Wale N."/>
            <person name="Lin J.Y."/>
            <person name="Fernandes G.R."/>
            <person name="Duffy M.A."/>
            <person name="Rodrigues J.M."/>
        </authorList>
    </citation>
    <scope>NUCLEOTIDE SEQUENCE [LARGE SCALE GENOMIC DNA]</scope>
    <source>
        <strain evidence="2">Binning01</strain>
    </source>
</reference>
<sequence length="266" mass="29578">MSRTIAVLNEKGGVGKTTTIIELAFQLGNEGKNVLVVDLDSQENCTKMLLGKKMSDTLEEGEQTVFDVFIDQKNKINLVDLLIPAIEAWQNTLVLPSDCRLATVSDHLHSRLNKEHILKNILSKIKDNFDYILIDLSPLMNVLTINALVAADYYLVPTDLSVYSQKGMRTIHDVAHMIKESRNNPNLELLGVFVTSFQKGGSIAVRALLEELEEEYKDKLLSVKIPDSVKVIESQRQKSPVGLFAPDSNVALAYKELSNIIEGVQA</sequence>
<evidence type="ECO:0000259" key="1">
    <source>
        <dbReference type="Pfam" id="PF13614"/>
    </source>
</evidence>
<dbReference type="SUPFAM" id="SSF52540">
    <property type="entry name" value="P-loop containing nucleoside triphosphate hydrolases"/>
    <property type="match status" value="1"/>
</dbReference>
<dbReference type="Proteomes" id="UP000253934">
    <property type="component" value="Unassembled WGS sequence"/>
</dbReference>
<evidence type="ECO:0000313" key="2">
    <source>
        <dbReference type="EMBL" id="RDB37347.1"/>
    </source>
</evidence>
<dbReference type="Gene3D" id="3.40.50.300">
    <property type="entry name" value="P-loop containing nucleotide triphosphate hydrolases"/>
    <property type="match status" value="1"/>
</dbReference>
<gene>
    <name evidence="2" type="ORF">DCC88_00030</name>
</gene>
<feature type="domain" description="AAA" evidence="1">
    <location>
        <begin position="3"/>
        <end position="187"/>
    </location>
</feature>
<dbReference type="AlphaFoldDB" id="A0A369KX04"/>
<dbReference type="InterPro" id="IPR027417">
    <property type="entry name" value="P-loop_NTPase"/>
</dbReference>
<proteinExistence type="predicted"/>
<keyword evidence="3" id="KW-1185">Reference proteome</keyword>